<dbReference type="PANTHER" id="PTHR10434:SF9">
    <property type="entry name" value="PHOSPHOLIPID_GLYCEROL ACYLTRANSFERASE DOMAIN-CONTAINING PROTEIN"/>
    <property type="match status" value="1"/>
</dbReference>
<dbReference type="EMBL" id="JAKGTH010000008">
    <property type="protein sequence ID" value="MCF4101705.1"/>
    <property type="molecule type" value="Genomic_DNA"/>
</dbReference>
<comment type="pathway">
    <text evidence="1">Lipid metabolism.</text>
</comment>
<dbReference type="GO" id="GO:0016746">
    <property type="term" value="F:acyltransferase activity"/>
    <property type="evidence" value="ECO:0007669"/>
    <property type="project" value="UniProtKB-KW"/>
</dbReference>
<proteinExistence type="predicted"/>
<protein>
    <submittedName>
        <fullName evidence="5">1-acyl-sn-glycerol-3-phosphate acyltransferase</fullName>
    </submittedName>
</protein>
<evidence type="ECO:0000256" key="1">
    <source>
        <dbReference type="ARBA" id="ARBA00005189"/>
    </source>
</evidence>
<sequence length="179" mass="21099">MRWLAKLIYFKIIGWKVQGTFNAEIKKCVFIVAPHTSWHDFFMGLLIRRILDLEINYIAKKELFKPSFGWYFKWMGGAPLDRTPNQNKVEAIAQLFDEREVFRLALSPEGTRKKVERFKTGFYYISLEAKVPIILVAFDYGKKTIRFSEPFYPSGDIEKDMPFIMNFYKGVKGKVPENF</sequence>
<evidence type="ECO:0000313" key="5">
    <source>
        <dbReference type="EMBL" id="MCF4101705.1"/>
    </source>
</evidence>
<organism evidence="5 6">
    <name type="scientific">Gillisia lutea</name>
    <dbReference type="NCBI Taxonomy" id="2909668"/>
    <lineage>
        <taxon>Bacteria</taxon>
        <taxon>Pseudomonadati</taxon>
        <taxon>Bacteroidota</taxon>
        <taxon>Flavobacteriia</taxon>
        <taxon>Flavobacteriales</taxon>
        <taxon>Flavobacteriaceae</taxon>
        <taxon>Gillisia</taxon>
    </lineage>
</organism>
<evidence type="ECO:0000256" key="3">
    <source>
        <dbReference type="ARBA" id="ARBA00023315"/>
    </source>
</evidence>
<name>A0ABS9EFP9_9FLAO</name>
<dbReference type="SUPFAM" id="SSF69593">
    <property type="entry name" value="Glycerol-3-phosphate (1)-acyltransferase"/>
    <property type="match status" value="1"/>
</dbReference>
<evidence type="ECO:0000256" key="2">
    <source>
        <dbReference type="ARBA" id="ARBA00022679"/>
    </source>
</evidence>
<dbReference type="PANTHER" id="PTHR10434">
    <property type="entry name" value="1-ACYL-SN-GLYCEROL-3-PHOSPHATE ACYLTRANSFERASE"/>
    <property type="match status" value="1"/>
</dbReference>
<evidence type="ECO:0000259" key="4">
    <source>
        <dbReference type="SMART" id="SM00563"/>
    </source>
</evidence>
<keyword evidence="6" id="KW-1185">Reference proteome</keyword>
<reference evidence="5" key="1">
    <citation type="submission" date="2022-01" db="EMBL/GenBank/DDBJ databases">
        <title>Gillisia lutea sp. nov., isolated from marine plastic residues from the Malvarosa beach (Valencia, Spain).</title>
        <authorList>
            <person name="Vidal-Verdu A."/>
            <person name="Molina-Menor E."/>
            <person name="Satari L."/>
            <person name="Pascual J."/>
            <person name="Pereto J."/>
            <person name="Porcar M."/>
        </authorList>
    </citation>
    <scope>NUCLEOTIDE SEQUENCE</scope>
    <source>
        <strain evidence="5">M10.2A</strain>
    </source>
</reference>
<keyword evidence="3 5" id="KW-0012">Acyltransferase</keyword>
<dbReference type="SMART" id="SM00563">
    <property type="entry name" value="PlsC"/>
    <property type="match status" value="1"/>
</dbReference>
<keyword evidence="2" id="KW-0808">Transferase</keyword>
<dbReference type="RefSeq" id="WP_236133854.1">
    <property type="nucleotide sequence ID" value="NZ_JAKGTH010000008.1"/>
</dbReference>
<feature type="domain" description="Phospholipid/glycerol acyltransferase" evidence="4">
    <location>
        <begin position="29"/>
        <end position="141"/>
    </location>
</feature>
<dbReference type="InterPro" id="IPR002123">
    <property type="entry name" value="Plipid/glycerol_acylTrfase"/>
</dbReference>
<evidence type="ECO:0000313" key="6">
    <source>
        <dbReference type="Proteomes" id="UP001179363"/>
    </source>
</evidence>
<dbReference type="Pfam" id="PF01553">
    <property type="entry name" value="Acyltransferase"/>
    <property type="match status" value="1"/>
</dbReference>
<gene>
    <name evidence="5" type="ORF">L1I30_08515</name>
</gene>
<dbReference type="Proteomes" id="UP001179363">
    <property type="component" value="Unassembled WGS sequence"/>
</dbReference>
<accession>A0ABS9EFP9</accession>
<comment type="caution">
    <text evidence="5">The sequence shown here is derived from an EMBL/GenBank/DDBJ whole genome shotgun (WGS) entry which is preliminary data.</text>
</comment>